<feature type="region of interest" description="Disordered" evidence="1">
    <location>
        <begin position="150"/>
        <end position="174"/>
    </location>
</feature>
<protein>
    <submittedName>
        <fullName evidence="2">Uncharacterized protein</fullName>
    </submittedName>
</protein>
<feature type="region of interest" description="Disordered" evidence="1">
    <location>
        <begin position="65"/>
        <end position="87"/>
    </location>
</feature>
<evidence type="ECO:0000313" key="3">
    <source>
        <dbReference type="Proteomes" id="UP001519460"/>
    </source>
</evidence>
<dbReference type="Proteomes" id="UP001519460">
    <property type="component" value="Unassembled WGS sequence"/>
</dbReference>
<sequence>MFLLVTLFYREGRYDAVCRADSKVQRAWRQKSLDEKKLRFVMKRSSMPAHLSSSSYINHGVLANHKAGAGPQKTNSKGNDSKKRSPILKPKQRVYIDDFSDFDCLLEEESSDNKDGGSSVRYTVAGGGRLRDCECQTGDDLIQAMFSQLRRRRPAESDSSTPSPHHPPPEFLPVKNVTFNTHVVPVHIDSPWHQQSRDQSAGAEALSPLGRHYDDANYLQTGEGGDRARGSEFHRRLSDGSSLSYADGVSSPETPLQGPRRCSDTSDVSSKASLQNFHHHHNIYHRPPTPRTPRKLIIQNTDGAGVDPLSPSMSRDSLPSPHLLHVHSTPQRIATAPSSLSLNSNTSQGSRGSKRGRKGREVQSEDELSPDRGGVDAGGEREEEGAGVIEFQQYLHDRGLTLDMSSVQTSDL</sequence>
<evidence type="ECO:0000256" key="1">
    <source>
        <dbReference type="SAM" id="MobiDB-lite"/>
    </source>
</evidence>
<name>A0ABD0LUP7_9CAEN</name>
<feature type="region of interest" description="Disordered" evidence="1">
    <location>
        <begin position="212"/>
        <end position="271"/>
    </location>
</feature>
<feature type="region of interest" description="Disordered" evidence="1">
    <location>
        <begin position="301"/>
        <end position="389"/>
    </location>
</feature>
<reference evidence="2 3" key="1">
    <citation type="journal article" date="2023" name="Sci. Data">
        <title>Genome assembly of the Korean intertidal mud-creeper Batillaria attramentaria.</title>
        <authorList>
            <person name="Patra A.K."/>
            <person name="Ho P.T."/>
            <person name="Jun S."/>
            <person name="Lee S.J."/>
            <person name="Kim Y."/>
            <person name="Won Y.J."/>
        </authorList>
    </citation>
    <scope>NUCLEOTIDE SEQUENCE [LARGE SCALE GENOMIC DNA]</scope>
    <source>
        <strain evidence="2">Wonlab-2016</strain>
    </source>
</reference>
<comment type="caution">
    <text evidence="2">The sequence shown here is derived from an EMBL/GenBank/DDBJ whole genome shotgun (WGS) entry which is preliminary data.</text>
</comment>
<feature type="compositionally biased region" description="Basic and acidic residues" evidence="1">
    <location>
        <begin position="359"/>
        <end position="380"/>
    </location>
</feature>
<feature type="compositionally biased region" description="Basic and acidic residues" evidence="1">
    <location>
        <begin position="224"/>
        <end position="238"/>
    </location>
</feature>
<feature type="compositionally biased region" description="Polar residues" evidence="1">
    <location>
        <begin position="328"/>
        <end position="348"/>
    </location>
</feature>
<dbReference type="EMBL" id="JACVVK020000022">
    <property type="protein sequence ID" value="KAK7503017.1"/>
    <property type="molecule type" value="Genomic_DNA"/>
</dbReference>
<accession>A0ABD0LUP7</accession>
<proteinExistence type="predicted"/>
<gene>
    <name evidence="2" type="ORF">BaRGS_00005643</name>
</gene>
<evidence type="ECO:0000313" key="2">
    <source>
        <dbReference type="EMBL" id="KAK7503017.1"/>
    </source>
</evidence>
<dbReference type="AlphaFoldDB" id="A0ABD0LUP7"/>
<organism evidence="2 3">
    <name type="scientific">Batillaria attramentaria</name>
    <dbReference type="NCBI Taxonomy" id="370345"/>
    <lineage>
        <taxon>Eukaryota</taxon>
        <taxon>Metazoa</taxon>
        <taxon>Spiralia</taxon>
        <taxon>Lophotrochozoa</taxon>
        <taxon>Mollusca</taxon>
        <taxon>Gastropoda</taxon>
        <taxon>Caenogastropoda</taxon>
        <taxon>Sorbeoconcha</taxon>
        <taxon>Cerithioidea</taxon>
        <taxon>Batillariidae</taxon>
        <taxon>Batillaria</taxon>
    </lineage>
</organism>
<keyword evidence="3" id="KW-1185">Reference proteome</keyword>